<sequence length="161" mass="17703">MDLKQLEISPFRVSGLRVRTFNSAEQQATTARIGPMWQRFFVEGLFDKIANKQPDSAAYGVYSHYESDASGSFDVMAGVAVNEAAPGYETIEVQGGQYLVFEAKGAMPGSVIEAWGRVWAYFEANPQVKRRFATDFEAYTGPESVAVHIGISCDRVSRASS</sequence>
<dbReference type="RefSeq" id="WP_019690024.1">
    <property type="nucleotide sequence ID" value="NZ_AFOY02000015.1"/>
</dbReference>
<comment type="caution">
    <text evidence="2">The sequence shown here is derived from an EMBL/GenBank/DDBJ whole genome shotgun (WGS) entry which is preliminary data.</text>
</comment>
<dbReference type="AlphaFoldDB" id="A0A010SRR7"/>
<evidence type="ECO:0000313" key="2">
    <source>
        <dbReference type="EMBL" id="EXF93693.1"/>
    </source>
</evidence>
<dbReference type="HOGENOM" id="CLU_106591_1_0_6"/>
<name>A0A010SRR7_PSEFL</name>
<dbReference type="SMART" id="SM00871">
    <property type="entry name" value="AraC_E_bind"/>
    <property type="match status" value="1"/>
</dbReference>
<dbReference type="eggNOG" id="COG3708">
    <property type="taxonomic scope" value="Bacteria"/>
</dbReference>
<gene>
    <name evidence="2" type="ORF">HK44_008540</name>
</gene>
<dbReference type="PANTHER" id="PTHR36444">
    <property type="entry name" value="TRANSCRIPTIONAL REGULATOR PROTEIN YOBU-RELATED"/>
    <property type="match status" value="1"/>
</dbReference>
<dbReference type="PANTHER" id="PTHR36444:SF2">
    <property type="entry name" value="TRANSCRIPTIONAL REGULATOR PROTEIN YOBU-RELATED"/>
    <property type="match status" value="1"/>
</dbReference>
<dbReference type="InterPro" id="IPR029441">
    <property type="entry name" value="Cass2"/>
</dbReference>
<dbReference type="EMBL" id="AFOY02000015">
    <property type="protein sequence ID" value="EXF93693.1"/>
    <property type="molecule type" value="Genomic_DNA"/>
</dbReference>
<proteinExistence type="predicted"/>
<protein>
    <submittedName>
        <fullName evidence="2">Transcriptional regulator</fullName>
    </submittedName>
</protein>
<dbReference type="SUPFAM" id="SSF55136">
    <property type="entry name" value="Probable bacterial effector-binding domain"/>
    <property type="match status" value="1"/>
</dbReference>
<accession>A0A010SRR7</accession>
<dbReference type="OrthoDB" id="3173400at2"/>
<dbReference type="InterPro" id="IPR010499">
    <property type="entry name" value="AraC_E-bd"/>
</dbReference>
<reference evidence="2 3" key="1">
    <citation type="journal article" date="2011" name="J. Bacteriol.">
        <title>Draft genome sequence of the polycyclic aromatic hydrocarbon-degrading, genetically engineered bioluminescent bioreporter Pseudomonas fluorescens HK44.</title>
        <authorList>
            <person name="Chauhan A."/>
            <person name="Layton A.C."/>
            <person name="Williams D.E."/>
            <person name="Smartt A.E."/>
            <person name="Ripp S."/>
            <person name="Karpinets T.V."/>
            <person name="Brown S.D."/>
            <person name="Sayler G.S."/>
        </authorList>
    </citation>
    <scope>NUCLEOTIDE SEQUENCE [LARGE SCALE GENOMIC DNA]</scope>
    <source>
        <strain evidence="2 3">HK44</strain>
    </source>
</reference>
<evidence type="ECO:0000313" key="3">
    <source>
        <dbReference type="Proteomes" id="UP000022611"/>
    </source>
</evidence>
<dbReference type="InterPro" id="IPR011256">
    <property type="entry name" value="Reg_factor_effector_dom_sf"/>
</dbReference>
<dbReference type="Proteomes" id="UP000022611">
    <property type="component" value="Unassembled WGS sequence"/>
</dbReference>
<organism evidence="2 3">
    <name type="scientific">Pseudomonas fluorescens HK44</name>
    <dbReference type="NCBI Taxonomy" id="1042209"/>
    <lineage>
        <taxon>Bacteria</taxon>
        <taxon>Pseudomonadati</taxon>
        <taxon>Pseudomonadota</taxon>
        <taxon>Gammaproteobacteria</taxon>
        <taxon>Pseudomonadales</taxon>
        <taxon>Pseudomonadaceae</taxon>
        <taxon>Pseudomonas</taxon>
    </lineage>
</organism>
<dbReference type="InterPro" id="IPR053182">
    <property type="entry name" value="YobU-like_regulator"/>
</dbReference>
<dbReference type="Gene3D" id="3.20.80.10">
    <property type="entry name" value="Regulatory factor, effector binding domain"/>
    <property type="match status" value="1"/>
</dbReference>
<feature type="domain" description="AraC effector-binding" evidence="1">
    <location>
        <begin position="1"/>
        <end position="152"/>
    </location>
</feature>
<evidence type="ECO:0000259" key="1">
    <source>
        <dbReference type="SMART" id="SM00871"/>
    </source>
</evidence>
<dbReference type="Pfam" id="PF14526">
    <property type="entry name" value="Cass2"/>
    <property type="match status" value="1"/>
</dbReference>